<dbReference type="PANTHER" id="PTHR24223">
    <property type="entry name" value="ATP-BINDING CASSETTE SUB-FAMILY C"/>
    <property type="match status" value="1"/>
</dbReference>
<evidence type="ECO:0000256" key="1">
    <source>
        <dbReference type="ARBA" id="ARBA00004141"/>
    </source>
</evidence>
<dbReference type="Gene3D" id="1.20.1560.10">
    <property type="entry name" value="ABC transporter type 1, transmembrane domain"/>
    <property type="match status" value="1"/>
</dbReference>
<dbReference type="AlphaFoldDB" id="A0A9P6MR12"/>
<keyword evidence="7 10" id="KW-1133">Transmembrane helix</keyword>
<feature type="transmembrane region" description="Helical" evidence="10">
    <location>
        <begin position="241"/>
        <end position="264"/>
    </location>
</feature>
<comment type="subcellular location">
    <subcellularLocation>
        <location evidence="1">Membrane</location>
        <topology evidence="1">Multi-pass membrane protein</topology>
    </subcellularLocation>
</comment>
<comment type="caution">
    <text evidence="12">The sequence shown here is derived from an EMBL/GenBank/DDBJ whole genome shotgun (WGS) entry which is preliminary data.</text>
</comment>
<dbReference type="InterPro" id="IPR036640">
    <property type="entry name" value="ABC1_TM_sf"/>
</dbReference>
<name>A0A9P6MR12_9FUNG</name>
<protein>
    <recommendedName>
        <fullName evidence="11">ABC transmembrane type-1 domain-containing protein</fullName>
    </recommendedName>
</protein>
<feature type="transmembrane region" description="Helical" evidence="10">
    <location>
        <begin position="129"/>
        <end position="153"/>
    </location>
</feature>
<proteinExistence type="inferred from homology"/>
<evidence type="ECO:0000256" key="6">
    <source>
        <dbReference type="ARBA" id="ARBA00022840"/>
    </source>
</evidence>
<dbReference type="InterPro" id="IPR011527">
    <property type="entry name" value="ABC1_TM_dom"/>
</dbReference>
<keyword evidence="8 10" id="KW-0472">Membrane</keyword>
<accession>A0A9P6MR12</accession>
<keyword evidence="13" id="KW-1185">Reference proteome</keyword>
<keyword evidence="5" id="KW-0547">Nucleotide-binding</keyword>
<reference evidence="12" key="1">
    <citation type="journal article" date="2020" name="Fungal Divers.">
        <title>Resolving the Mortierellaceae phylogeny through synthesis of multi-gene phylogenetics and phylogenomics.</title>
        <authorList>
            <person name="Vandepol N."/>
            <person name="Liber J."/>
            <person name="Desiro A."/>
            <person name="Na H."/>
            <person name="Kennedy M."/>
            <person name="Barry K."/>
            <person name="Grigoriev I.V."/>
            <person name="Miller A.N."/>
            <person name="O'Donnell K."/>
            <person name="Stajich J.E."/>
            <person name="Bonito G."/>
        </authorList>
    </citation>
    <scope>NUCLEOTIDE SEQUENCE</scope>
    <source>
        <strain evidence="12">NRRL 2769</strain>
    </source>
</reference>
<dbReference type="EMBL" id="JAAAID010001337">
    <property type="protein sequence ID" value="KAG0010439.1"/>
    <property type="molecule type" value="Genomic_DNA"/>
</dbReference>
<feature type="transmembrane region" description="Helical" evidence="10">
    <location>
        <begin position="165"/>
        <end position="186"/>
    </location>
</feature>
<feature type="domain" description="ABC transmembrane type-1" evidence="11">
    <location>
        <begin position="134"/>
        <end position="307"/>
    </location>
</feature>
<gene>
    <name evidence="12" type="ORF">BGZ80_001474</name>
</gene>
<feature type="non-terminal residue" evidence="12">
    <location>
        <position position="1"/>
    </location>
</feature>
<evidence type="ECO:0000313" key="13">
    <source>
        <dbReference type="Proteomes" id="UP000703661"/>
    </source>
</evidence>
<evidence type="ECO:0000256" key="9">
    <source>
        <dbReference type="SAM" id="MobiDB-lite"/>
    </source>
</evidence>
<evidence type="ECO:0000256" key="3">
    <source>
        <dbReference type="ARBA" id="ARBA00022448"/>
    </source>
</evidence>
<evidence type="ECO:0000256" key="4">
    <source>
        <dbReference type="ARBA" id="ARBA00022692"/>
    </source>
</evidence>
<organism evidence="12 13">
    <name type="scientific">Entomortierella chlamydospora</name>
    <dbReference type="NCBI Taxonomy" id="101097"/>
    <lineage>
        <taxon>Eukaryota</taxon>
        <taxon>Fungi</taxon>
        <taxon>Fungi incertae sedis</taxon>
        <taxon>Mucoromycota</taxon>
        <taxon>Mortierellomycotina</taxon>
        <taxon>Mortierellomycetes</taxon>
        <taxon>Mortierellales</taxon>
        <taxon>Mortierellaceae</taxon>
        <taxon>Entomortierella</taxon>
    </lineage>
</organism>
<dbReference type="GO" id="GO:0005524">
    <property type="term" value="F:ATP binding"/>
    <property type="evidence" value="ECO:0007669"/>
    <property type="project" value="UniProtKB-KW"/>
</dbReference>
<keyword evidence="4 10" id="KW-0812">Transmembrane</keyword>
<dbReference type="PANTHER" id="PTHR24223:SF456">
    <property type="entry name" value="MULTIDRUG RESISTANCE-ASSOCIATED PROTEIN LETHAL(2)03659"/>
    <property type="match status" value="1"/>
</dbReference>
<comment type="similarity">
    <text evidence="2">Belongs to the ABC transporter superfamily. ABCC family. Conjugate transporter (TC 3.A.1.208) subfamily.</text>
</comment>
<dbReference type="SUPFAM" id="SSF90123">
    <property type="entry name" value="ABC transporter transmembrane region"/>
    <property type="match status" value="1"/>
</dbReference>
<evidence type="ECO:0000256" key="8">
    <source>
        <dbReference type="ARBA" id="ARBA00023136"/>
    </source>
</evidence>
<dbReference type="Proteomes" id="UP000703661">
    <property type="component" value="Unassembled WGS sequence"/>
</dbReference>
<keyword evidence="3" id="KW-0813">Transport</keyword>
<evidence type="ECO:0000256" key="2">
    <source>
        <dbReference type="ARBA" id="ARBA00009726"/>
    </source>
</evidence>
<dbReference type="GO" id="GO:0140359">
    <property type="term" value="F:ABC-type transporter activity"/>
    <property type="evidence" value="ECO:0007669"/>
    <property type="project" value="InterPro"/>
</dbReference>
<sequence>MKQVDKNSGDTCPSAATHLLGTRSTPKTYQAIGQAPKADQGPISPEVQANFIEDWTLWWLNDLFRLGFKRQIQEQDLYQILESRRAKVLGQLLYDNWEREKTNARIKNRVPSLLRALVRSFWNEYLRGYICLEIGDACLICMPLVLRMILVFIQDSQTMDPPPAAIKGFGLAFGMFLISQTMSILFQHWSVCSLKTGIFIRTSLTDLVFKKATTISAKSRLLYPDGSIINLMSTDISRIDYAMVPLLISIAAPINITAIMVILIRLMGPSALLGAFMLMLSNPVQAWGLSKLGPIRKQASQFTDSRI</sequence>
<dbReference type="PROSITE" id="PS50929">
    <property type="entry name" value="ABC_TM1F"/>
    <property type="match status" value="1"/>
</dbReference>
<evidence type="ECO:0000256" key="7">
    <source>
        <dbReference type="ARBA" id="ARBA00022989"/>
    </source>
</evidence>
<evidence type="ECO:0000259" key="11">
    <source>
        <dbReference type="PROSITE" id="PS50929"/>
    </source>
</evidence>
<dbReference type="Pfam" id="PF00664">
    <property type="entry name" value="ABC_membrane"/>
    <property type="match status" value="1"/>
</dbReference>
<keyword evidence="6" id="KW-0067">ATP-binding</keyword>
<evidence type="ECO:0000256" key="10">
    <source>
        <dbReference type="SAM" id="Phobius"/>
    </source>
</evidence>
<evidence type="ECO:0000256" key="5">
    <source>
        <dbReference type="ARBA" id="ARBA00022741"/>
    </source>
</evidence>
<dbReference type="InterPro" id="IPR050173">
    <property type="entry name" value="ABC_transporter_C-like"/>
</dbReference>
<feature type="region of interest" description="Disordered" evidence="9">
    <location>
        <begin position="1"/>
        <end position="20"/>
    </location>
</feature>
<dbReference type="GO" id="GO:0016020">
    <property type="term" value="C:membrane"/>
    <property type="evidence" value="ECO:0007669"/>
    <property type="project" value="UniProtKB-SubCell"/>
</dbReference>
<evidence type="ECO:0000313" key="12">
    <source>
        <dbReference type="EMBL" id="KAG0010439.1"/>
    </source>
</evidence>